<protein>
    <submittedName>
        <fullName evidence="1">Uncharacterized protein</fullName>
    </submittedName>
</protein>
<name>K1PYN6_MAGGI</name>
<reference evidence="1" key="1">
    <citation type="journal article" date="2012" name="Nature">
        <title>The oyster genome reveals stress adaptation and complexity of shell formation.</title>
        <authorList>
            <person name="Zhang G."/>
            <person name="Fang X."/>
            <person name="Guo X."/>
            <person name="Li L."/>
            <person name="Luo R."/>
            <person name="Xu F."/>
            <person name="Yang P."/>
            <person name="Zhang L."/>
            <person name="Wang X."/>
            <person name="Qi H."/>
            <person name="Xiong Z."/>
            <person name="Que H."/>
            <person name="Xie Y."/>
            <person name="Holland P.W."/>
            <person name="Paps J."/>
            <person name="Zhu Y."/>
            <person name="Wu F."/>
            <person name="Chen Y."/>
            <person name="Wang J."/>
            <person name="Peng C."/>
            <person name="Meng J."/>
            <person name="Yang L."/>
            <person name="Liu J."/>
            <person name="Wen B."/>
            <person name="Zhang N."/>
            <person name="Huang Z."/>
            <person name="Zhu Q."/>
            <person name="Feng Y."/>
            <person name="Mount A."/>
            <person name="Hedgecock D."/>
            <person name="Xu Z."/>
            <person name="Liu Y."/>
            <person name="Domazet-Loso T."/>
            <person name="Du Y."/>
            <person name="Sun X."/>
            <person name="Zhang S."/>
            <person name="Liu B."/>
            <person name="Cheng P."/>
            <person name="Jiang X."/>
            <person name="Li J."/>
            <person name="Fan D."/>
            <person name="Wang W."/>
            <person name="Fu W."/>
            <person name="Wang T."/>
            <person name="Wang B."/>
            <person name="Zhang J."/>
            <person name="Peng Z."/>
            <person name="Li Y."/>
            <person name="Li N."/>
            <person name="Wang J."/>
            <person name="Chen M."/>
            <person name="He Y."/>
            <person name="Tan F."/>
            <person name="Song X."/>
            <person name="Zheng Q."/>
            <person name="Huang R."/>
            <person name="Yang H."/>
            <person name="Du X."/>
            <person name="Chen L."/>
            <person name="Yang M."/>
            <person name="Gaffney P.M."/>
            <person name="Wang S."/>
            <person name="Luo L."/>
            <person name="She Z."/>
            <person name="Ming Y."/>
            <person name="Huang W."/>
            <person name="Zhang S."/>
            <person name="Huang B."/>
            <person name="Zhang Y."/>
            <person name="Qu T."/>
            <person name="Ni P."/>
            <person name="Miao G."/>
            <person name="Wang J."/>
            <person name="Wang Q."/>
            <person name="Steinberg C.E."/>
            <person name="Wang H."/>
            <person name="Li N."/>
            <person name="Qian L."/>
            <person name="Zhang G."/>
            <person name="Li Y."/>
            <person name="Yang H."/>
            <person name="Liu X."/>
            <person name="Wang J."/>
            <person name="Yin Y."/>
            <person name="Wang J."/>
        </authorList>
    </citation>
    <scope>NUCLEOTIDE SEQUENCE [LARGE SCALE GENOMIC DNA]</scope>
    <source>
        <strain evidence="1">05x7-T-G4-1.051#20</strain>
    </source>
</reference>
<sequence length="169" mass="19454">MVAAVSHLLNMEDQLVENMEIDEDTCNYSSEEDDEVNELIREIFGDEESLEEEHEEEYEDGNEMWNETRENYEDEYSLLRERRFVVGEGALLSLIKRTTCEQCGESIDPSTVVEGEKIPAGVKYKFLCCTAIEEKFHKHISEVYKKLGGLPLSVAVDVRFDSPGKYLKL</sequence>
<evidence type="ECO:0000313" key="1">
    <source>
        <dbReference type="EMBL" id="EKC24199.1"/>
    </source>
</evidence>
<proteinExistence type="predicted"/>
<dbReference type="HOGENOM" id="CLU_1580025_0_0_1"/>
<dbReference type="InParanoid" id="K1PYN6"/>
<dbReference type="AlphaFoldDB" id="K1PYN6"/>
<gene>
    <name evidence="1" type="ORF">CGI_10011138</name>
</gene>
<organism evidence="1">
    <name type="scientific">Magallana gigas</name>
    <name type="common">Pacific oyster</name>
    <name type="synonym">Crassostrea gigas</name>
    <dbReference type="NCBI Taxonomy" id="29159"/>
    <lineage>
        <taxon>Eukaryota</taxon>
        <taxon>Metazoa</taxon>
        <taxon>Spiralia</taxon>
        <taxon>Lophotrochozoa</taxon>
        <taxon>Mollusca</taxon>
        <taxon>Bivalvia</taxon>
        <taxon>Autobranchia</taxon>
        <taxon>Pteriomorphia</taxon>
        <taxon>Ostreida</taxon>
        <taxon>Ostreoidea</taxon>
        <taxon>Ostreidae</taxon>
        <taxon>Magallana</taxon>
    </lineage>
</organism>
<dbReference type="EMBL" id="JH817784">
    <property type="protein sequence ID" value="EKC24199.1"/>
    <property type="molecule type" value="Genomic_DNA"/>
</dbReference>
<accession>K1PYN6</accession>